<evidence type="ECO:0000256" key="14">
    <source>
        <dbReference type="ARBA" id="ARBA00023118"/>
    </source>
</evidence>
<dbReference type="GO" id="GO:0005524">
    <property type="term" value="F:ATP binding"/>
    <property type="evidence" value="ECO:0007669"/>
    <property type="project" value="UniProtKB-KW"/>
</dbReference>
<keyword evidence="9" id="KW-0347">Helicase</keyword>
<feature type="coiled-coil region" evidence="16">
    <location>
        <begin position="739"/>
        <end position="766"/>
    </location>
</feature>
<evidence type="ECO:0000256" key="10">
    <source>
        <dbReference type="ARBA" id="ARBA00022833"/>
    </source>
</evidence>
<dbReference type="GO" id="GO:0016787">
    <property type="term" value="F:hydrolase activity"/>
    <property type="evidence" value="ECO:0007669"/>
    <property type="project" value="UniProtKB-KW"/>
</dbReference>
<evidence type="ECO:0000256" key="3">
    <source>
        <dbReference type="ARBA" id="ARBA00012552"/>
    </source>
</evidence>
<feature type="compositionally biased region" description="Polar residues" evidence="17">
    <location>
        <begin position="919"/>
        <end position="936"/>
    </location>
</feature>
<evidence type="ECO:0000259" key="19">
    <source>
        <dbReference type="PROSITE" id="PS51194"/>
    </source>
</evidence>
<dbReference type="InterPro" id="IPR041204">
    <property type="entry name" value="RIG-I-like_C"/>
</dbReference>
<dbReference type="InterPro" id="IPR027417">
    <property type="entry name" value="P-loop_NTPase"/>
</dbReference>
<gene>
    <name evidence="21" type="ORF">CUNI_LOCUS954</name>
</gene>
<evidence type="ECO:0000256" key="17">
    <source>
        <dbReference type="SAM" id="MobiDB-lite"/>
    </source>
</evidence>
<feature type="non-terminal residue" evidence="21">
    <location>
        <position position="1"/>
    </location>
</feature>
<dbReference type="GO" id="GO:0003724">
    <property type="term" value="F:RNA helicase activity"/>
    <property type="evidence" value="ECO:0007669"/>
    <property type="project" value="UniProtKB-EC"/>
</dbReference>
<feature type="compositionally biased region" description="Polar residues" evidence="17">
    <location>
        <begin position="946"/>
        <end position="968"/>
    </location>
</feature>
<comment type="subcellular location">
    <subcellularLocation>
        <location evidence="1">Cytoplasm</location>
    </subcellularLocation>
</comment>
<feature type="compositionally biased region" description="Polar residues" evidence="17">
    <location>
        <begin position="1231"/>
        <end position="1246"/>
    </location>
</feature>
<evidence type="ECO:0000256" key="8">
    <source>
        <dbReference type="ARBA" id="ARBA00022801"/>
    </source>
</evidence>
<dbReference type="InterPro" id="IPR001650">
    <property type="entry name" value="Helicase_C-like"/>
</dbReference>
<dbReference type="GO" id="GO:0005737">
    <property type="term" value="C:cytoplasm"/>
    <property type="evidence" value="ECO:0007669"/>
    <property type="project" value="UniProtKB-SubCell"/>
</dbReference>
<feature type="compositionally biased region" description="Polar residues" evidence="17">
    <location>
        <begin position="1148"/>
        <end position="1157"/>
    </location>
</feature>
<dbReference type="PROSITE" id="PS51194">
    <property type="entry name" value="HELICASE_CTER"/>
    <property type="match status" value="1"/>
</dbReference>
<organism evidence="21 22">
    <name type="scientific">Candidula unifasciata</name>
    <dbReference type="NCBI Taxonomy" id="100452"/>
    <lineage>
        <taxon>Eukaryota</taxon>
        <taxon>Metazoa</taxon>
        <taxon>Spiralia</taxon>
        <taxon>Lophotrochozoa</taxon>
        <taxon>Mollusca</taxon>
        <taxon>Gastropoda</taxon>
        <taxon>Heterobranchia</taxon>
        <taxon>Euthyneura</taxon>
        <taxon>Panpulmonata</taxon>
        <taxon>Eupulmonata</taxon>
        <taxon>Stylommatophora</taxon>
        <taxon>Helicina</taxon>
        <taxon>Helicoidea</taxon>
        <taxon>Geomitridae</taxon>
        <taxon>Candidula</taxon>
    </lineage>
</organism>
<dbReference type="InterPro" id="IPR038557">
    <property type="entry name" value="RLR_C_sf"/>
</dbReference>
<keyword evidence="4" id="KW-0963">Cytoplasm</keyword>
<evidence type="ECO:0000256" key="4">
    <source>
        <dbReference type="ARBA" id="ARBA00022490"/>
    </source>
</evidence>
<feature type="region of interest" description="Disordered" evidence="17">
    <location>
        <begin position="1129"/>
        <end position="1159"/>
    </location>
</feature>
<feature type="compositionally biased region" description="Acidic residues" evidence="17">
    <location>
        <begin position="901"/>
        <end position="918"/>
    </location>
</feature>
<dbReference type="PROSITE" id="PS51789">
    <property type="entry name" value="RLR_CTR"/>
    <property type="match status" value="1"/>
</dbReference>
<dbReference type="Gene3D" id="2.170.150.30">
    <property type="entry name" value="RIG-I-like receptor, C-terminal regulatory domain"/>
    <property type="match status" value="1"/>
</dbReference>
<proteinExistence type="inferred from homology"/>
<accession>A0A8S3YM43</accession>
<evidence type="ECO:0000256" key="5">
    <source>
        <dbReference type="ARBA" id="ARBA00022588"/>
    </source>
</evidence>
<keyword evidence="22" id="KW-1185">Reference proteome</keyword>
<evidence type="ECO:0000259" key="18">
    <source>
        <dbReference type="PROSITE" id="PS51192"/>
    </source>
</evidence>
<dbReference type="Gene3D" id="1.20.1320.30">
    <property type="match status" value="1"/>
</dbReference>
<dbReference type="Gene3D" id="3.40.50.300">
    <property type="entry name" value="P-loop containing nucleotide triphosphate hydrolases"/>
    <property type="match status" value="2"/>
</dbReference>
<name>A0A8S3YM43_9EUPU</name>
<evidence type="ECO:0000256" key="7">
    <source>
        <dbReference type="ARBA" id="ARBA00022741"/>
    </source>
</evidence>
<dbReference type="PANTHER" id="PTHR14074:SF16">
    <property type="entry name" value="ANTIVIRAL INNATE IMMUNE RESPONSE RECEPTOR RIG-I"/>
    <property type="match status" value="1"/>
</dbReference>
<evidence type="ECO:0000256" key="15">
    <source>
        <dbReference type="ARBA" id="ARBA00049390"/>
    </source>
</evidence>
<dbReference type="GO" id="GO:0003723">
    <property type="term" value="F:RNA binding"/>
    <property type="evidence" value="ECO:0007669"/>
    <property type="project" value="UniProtKB-KW"/>
</dbReference>
<dbReference type="GO" id="GO:0051607">
    <property type="term" value="P:defense response to virus"/>
    <property type="evidence" value="ECO:0007669"/>
    <property type="project" value="UniProtKB-KW"/>
</dbReference>
<keyword evidence="8" id="KW-0378">Hydrolase</keyword>
<evidence type="ECO:0000256" key="13">
    <source>
        <dbReference type="ARBA" id="ARBA00022884"/>
    </source>
</evidence>
<dbReference type="AlphaFoldDB" id="A0A8S3YM43"/>
<feature type="domain" description="RLR CTR" evidence="20">
    <location>
        <begin position="757"/>
        <end position="889"/>
    </location>
</feature>
<keyword evidence="11" id="KW-0067">ATP-binding</keyword>
<dbReference type="SMART" id="SM00487">
    <property type="entry name" value="DEXDc"/>
    <property type="match status" value="1"/>
</dbReference>
<evidence type="ECO:0000256" key="12">
    <source>
        <dbReference type="ARBA" id="ARBA00022859"/>
    </source>
</evidence>
<protein>
    <recommendedName>
        <fullName evidence="3">RNA helicase</fullName>
        <ecNumber evidence="3">3.6.4.13</ecNumber>
    </recommendedName>
</protein>
<keyword evidence="10" id="KW-0862">Zinc</keyword>
<dbReference type="SMART" id="SM00490">
    <property type="entry name" value="HELICc"/>
    <property type="match status" value="1"/>
</dbReference>
<dbReference type="OrthoDB" id="416741at2759"/>
<dbReference type="EC" id="3.6.4.13" evidence="3"/>
<evidence type="ECO:0000256" key="1">
    <source>
        <dbReference type="ARBA" id="ARBA00004496"/>
    </source>
</evidence>
<keyword evidence="16" id="KW-0175">Coiled coil</keyword>
<dbReference type="InterPro" id="IPR051363">
    <property type="entry name" value="RLR_Helicase"/>
</dbReference>
<comment type="catalytic activity">
    <reaction evidence="15">
        <text>ATP + H2O = ADP + phosphate + H(+)</text>
        <dbReference type="Rhea" id="RHEA:13065"/>
        <dbReference type="ChEBI" id="CHEBI:15377"/>
        <dbReference type="ChEBI" id="CHEBI:15378"/>
        <dbReference type="ChEBI" id="CHEBI:30616"/>
        <dbReference type="ChEBI" id="CHEBI:43474"/>
        <dbReference type="ChEBI" id="CHEBI:456216"/>
        <dbReference type="EC" id="3.6.4.13"/>
    </reaction>
    <physiologicalReaction direction="left-to-right" evidence="15">
        <dbReference type="Rhea" id="RHEA:13066"/>
    </physiologicalReaction>
</comment>
<feature type="region of interest" description="Disordered" evidence="17">
    <location>
        <begin position="898"/>
        <end position="1001"/>
    </location>
</feature>
<evidence type="ECO:0000256" key="6">
    <source>
        <dbReference type="ARBA" id="ARBA00022723"/>
    </source>
</evidence>
<feature type="region of interest" description="Disordered" evidence="17">
    <location>
        <begin position="1211"/>
        <end position="1246"/>
    </location>
</feature>
<dbReference type="PROSITE" id="PS51192">
    <property type="entry name" value="HELICASE_ATP_BIND_1"/>
    <property type="match status" value="1"/>
</dbReference>
<evidence type="ECO:0000256" key="16">
    <source>
        <dbReference type="SAM" id="Coils"/>
    </source>
</evidence>
<feature type="domain" description="Helicase ATP-binding" evidence="18">
    <location>
        <begin position="198"/>
        <end position="385"/>
    </location>
</feature>
<reference evidence="21" key="1">
    <citation type="submission" date="2021-04" db="EMBL/GenBank/DDBJ databases">
        <authorList>
            <consortium name="Molecular Ecology Group"/>
        </authorList>
    </citation>
    <scope>NUCLEOTIDE SEQUENCE</scope>
</reference>
<comment type="caution">
    <text evidence="21">The sequence shown here is derived from an EMBL/GenBank/DDBJ whole genome shotgun (WGS) entry which is preliminary data.</text>
</comment>
<dbReference type="Proteomes" id="UP000678393">
    <property type="component" value="Unassembled WGS sequence"/>
</dbReference>
<keyword evidence="7" id="KW-0547">Nucleotide-binding</keyword>
<keyword evidence="14" id="KW-0051">Antiviral defense</keyword>
<comment type="similarity">
    <text evidence="2">Belongs to the helicase family. RLR subfamily.</text>
</comment>
<evidence type="ECO:0000259" key="20">
    <source>
        <dbReference type="PROSITE" id="PS51789"/>
    </source>
</evidence>
<evidence type="ECO:0000313" key="21">
    <source>
        <dbReference type="EMBL" id="CAG5115396.1"/>
    </source>
</evidence>
<dbReference type="EMBL" id="CAJHNH020000113">
    <property type="protein sequence ID" value="CAG5115396.1"/>
    <property type="molecule type" value="Genomic_DNA"/>
</dbReference>
<dbReference type="Pfam" id="PF18119">
    <property type="entry name" value="RIG-I_C"/>
    <property type="match status" value="1"/>
</dbReference>
<keyword evidence="13" id="KW-0694">RNA-binding</keyword>
<evidence type="ECO:0000256" key="2">
    <source>
        <dbReference type="ARBA" id="ARBA00006866"/>
    </source>
</evidence>
<keyword evidence="6" id="KW-0479">Metal-binding</keyword>
<dbReference type="PANTHER" id="PTHR14074">
    <property type="entry name" value="HELICASE WITH DEATH DOMAIN-RELATED"/>
    <property type="match status" value="1"/>
</dbReference>
<dbReference type="Pfam" id="PF00271">
    <property type="entry name" value="Helicase_C"/>
    <property type="match status" value="1"/>
</dbReference>
<dbReference type="GO" id="GO:0045087">
    <property type="term" value="P:innate immune response"/>
    <property type="evidence" value="ECO:0007669"/>
    <property type="project" value="UniProtKB-KW"/>
</dbReference>
<evidence type="ECO:0000256" key="11">
    <source>
        <dbReference type="ARBA" id="ARBA00022840"/>
    </source>
</evidence>
<sequence length="1246" mass="139769">ILHPAVIGGTDDEKLQLSQCMKDIVSLLDGSLTQKLSLKELRPTLTVMLDKGIITQKAYQQLILIENPVECSLKMLKSIKRGKADWPLVVFPGLRSQNPDLMQPQEFHRGELNETSGDRLIYVSKEQLNTTEMKILMQTNNLDVTRITSDPHFEKQSRYSFSVSGYSDEEIDEEIPSDTADSEEIPDLKLREYQKELAENAVKGRNTIICAPTGSGKTRVATYIILNHLQKRAENEERKIAFLARTVPLVMQQYKGLKKYLPKKFEVTHLTGDSEDSMHLHFLLKDIDVIVMTPRILENHLKKNCLPHLGIFSMLVFDECHHTRKGEPYNTLMYSYLKTKKLISEAKENGEVTDIKLPQIVGLTASISVEKAVQEDEAVNCILEVCGNLDAESISCVVKNEEELKMTVPVPTEKLIKLREIEQDEAVKKIIKLMNKLEEAVHHHVKEINNDELKTLLKKIPSNKKSQLYGQWTVKIRNMARAFPRQENRETISPVRALIIIADYLSAYNNALELHDLVLLEHVLSYLDKCFSEFSQNENRSSNENFYFEDFAELKNLMKTRKGTENPNLTRLKETLLKYLIESGDRCIIFVRTRALTEALASWLNSCSDAKLRDLKATVFTGTAASVDQGGMTTAEQDEVIQRFQSGDVRLLVSTSVGEEGIDIPECNLVIKYNHVGNEVTTVQTRGRSRKKGGMSILLAMDSIIRKERINQEKAKMMEKAIKRISQMKRASIRKKNKIHQLQIMRDEEIQQIVKAQEERKLQKKDFKMVCHRCRRLVIESKDIKTIFQTHHVVVDKEILKQTKTIPYSGPKYIDEMKLIGSVRCMGEPEEGKHCYSKLGSMMVYSKIPFFVIGIKYFGFDSNGPLEFYNQWKKVPYAIDEIGPSDFERYLPDKITKAISDESEDDSDDDSDDDDDDNNQPPNSVETSSSTDTKVPSEQAVPDNPGSVTEQKMMPSSQDSNNSVSGNRTEPKRLQTHWDRDSGFPKSGSTRDGSKFPPGLTDSITAVKEAVGNHNLVTDLVTKSGNVPSAQPSMISSFKSNDEHHLTPVMPMSHVQRSAVRIEEVKFLKQIHEVLVAPSIRSVISDFIPQPPSLPLGDPSASINSDDSEYSADQSCITNESDIAHVPQISSSGIPANTPEVSGDSKASHQSTASPGSVSEALITNDREGSVGAALVSAPPNSNAADTPVVNMDISGDIEETTVLKVAEVEGDANDSVQQEQLRPNIDDSDNLQSHTRQPTSVLALL</sequence>
<dbReference type="InterPro" id="IPR014001">
    <property type="entry name" value="Helicase_ATP-bd"/>
</dbReference>
<evidence type="ECO:0000256" key="9">
    <source>
        <dbReference type="ARBA" id="ARBA00022806"/>
    </source>
</evidence>
<dbReference type="SUPFAM" id="SSF52540">
    <property type="entry name" value="P-loop containing nucleoside triphosphate hydrolases"/>
    <property type="match status" value="1"/>
</dbReference>
<feature type="compositionally biased region" description="Basic and acidic residues" evidence="17">
    <location>
        <begin position="969"/>
        <end position="983"/>
    </location>
</feature>
<keyword evidence="12" id="KW-0391">Immunity</keyword>
<dbReference type="GO" id="GO:0046872">
    <property type="term" value="F:metal ion binding"/>
    <property type="evidence" value="ECO:0007669"/>
    <property type="project" value="UniProtKB-KW"/>
</dbReference>
<dbReference type="Pfam" id="PF11648">
    <property type="entry name" value="RIG-I_C-RD"/>
    <property type="match status" value="1"/>
</dbReference>
<dbReference type="InterPro" id="IPR011545">
    <property type="entry name" value="DEAD/DEAH_box_helicase_dom"/>
</dbReference>
<keyword evidence="5" id="KW-0399">Innate immunity</keyword>
<dbReference type="InterPro" id="IPR021673">
    <property type="entry name" value="RLR_CTR"/>
</dbReference>
<dbReference type="Pfam" id="PF00270">
    <property type="entry name" value="DEAD"/>
    <property type="match status" value="1"/>
</dbReference>
<evidence type="ECO:0000313" key="22">
    <source>
        <dbReference type="Proteomes" id="UP000678393"/>
    </source>
</evidence>
<feature type="domain" description="Helicase C-terminal" evidence="19">
    <location>
        <begin position="575"/>
        <end position="733"/>
    </location>
</feature>